<evidence type="ECO:0000313" key="2">
    <source>
        <dbReference type="Proteomes" id="UP000654345"/>
    </source>
</evidence>
<dbReference type="InterPro" id="IPR045991">
    <property type="entry name" value="DUF5947"/>
</dbReference>
<dbReference type="RefSeq" id="WP_201372027.1">
    <property type="nucleotide sequence ID" value="NZ_BNJG01000001.1"/>
</dbReference>
<protein>
    <recommendedName>
        <fullName evidence="3">CpXC domain-containing protein</fullName>
    </recommendedName>
</protein>
<sequence>MTANYPDNGHIAPPPLRALRRFARTQPIEQASAEHCELCGEVLASEHRHLLDLSSRACLCACDACTLLFAGERQQARYRAIPRRVLLLSDFQLGEAQWEALMLPVNMVYIFRTAQGARAFYPSPAGAMESLLGLEQWQGILAANPVLEEMEKDVEALLINRVREQREYYLAPIDVCYQLVGKIRLHWRGLSGGQEAWEEIRAFFEHLQVQATIYTRPTRSPTDGGEQPCQR</sequence>
<dbReference type="EMBL" id="BNJG01000001">
    <property type="protein sequence ID" value="GHO55438.1"/>
    <property type="molecule type" value="Genomic_DNA"/>
</dbReference>
<dbReference type="Proteomes" id="UP000654345">
    <property type="component" value="Unassembled WGS sequence"/>
</dbReference>
<gene>
    <name evidence="1" type="ORF">KSB_39130</name>
</gene>
<accession>A0ABQ3URL3</accession>
<reference evidence="1 2" key="1">
    <citation type="journal article" date="2021" name="Int. J. Syst. Evol. Microbiol.">
        <title>Reticulibacter mediterranei gen. nov., sp. nov., within the new family Reticulibacteraceae fam. nov., and Ktedonospora formicarum gen. nov., sp. nov., Ktedonobacter robiniae sp. nov., Dictyobacter formicarum sp. nov. and Dictyobacter arantiisoli sp. nov., belonging to the class Ktedonobacteria.</title>
        <authorList>
            <person name="Yabe S."/>
            <person name="Zheng Y."/>
            <person name="Wang C.M."/>
            <person name="Sakai Y."/>
            <person name="Abe K."/>
            <person name="Yokota A."/>
            <person name="Donadio S."/>
            <person name="Cavaletti L."/>
            <person name="Monciardini P."/>
        </authorList>
    </citation>
    <scope>NUCLEOTIDE SEQUENCE [LARGE SCALE GENOMIC DNA]</scope>
    <source>
        <strain evidence="1 2">SOSP1-30</strain>
    </source>
</reference>
<evidence type="ECO:0000313" key="1">
    <source>
        <dbReference type="EMBL" id="GHO55438.1"/>
    </source>
</evidence>
<keyword evidence="2" id="KW-1185">Reference proteome</keyword>
<organism evidence="1 2">
    <name type="scientific">Ktedonobacter robiniae</name>
    <dbReference type="NCBI Taxonomy" id="2778365"/>
    <lineage>
        <taxon>Bacteria</taxon>
        <taxon>Bacillati</taxon>
        <taxon>Chloroflexota</taxon>
        <taxon>Ktedonobacteria</taxon>
        <taxon>Ktedonobacterales</taxon>
        <taxon>Ktedonobacteraceae</taxon>
        <taxon>Ktedonobacter</taxon>
    </lineage>
</organism>
<dbReference type="Pfam" id="PF19372">
    <property type="entry name" value="DUF5947"/>
    <property type="match status" value="1"/>
</dbReference>
<name>A0ABQ3URL3_9CHLR</name>
<proteinExistence type="predicted"/>
<evidence type="ECO:0008006" key="3">
    <source>
        <dbReference type="Google" id="ProtNLM"/>
    </source>
</evidence>
<comment type="caution">
    <text evidence="1">The sequence shown here is derived from an EMBL/GenBank/DDBJ whole genome shotgun (WGS) entry which is preliminary data.</text>
</comment>